<proteinExistence type="predicted"/>
<dbReference type="Proteomes" id="UP001319867">
    <property type="component" value="Chromosome"/>
</dbReference>
<reference evidence="1 2" key="2">
    <citation type="journal article" date="2022" name="Microorganisms">
        <title>Complete Genome Sequences of Two Flavobacterium ammonificans Strains and a Flavobacterium ammoniigenes Strain of Ammonifying Bacterioplankton Isolated from Surface River Water.</title>
        <authorList>
            <person name="Suda W."/>
            <person name="Ogata Y."/>
            <person name="Shindo C."/>
            <person name="Watanabe K."/>
        </authorList>
    </citation>
    <scope>NUCLEOTIDE SEQUENCE [LARGE SCALE GENOMIC DNA]</scope>
    <source>
        <strain evidence="1 2">GENT5</strain>
    </source>
</reference>
<keyword evidence="2" id="KW-1185">Reference proteome</keyword>
<accession>A0ABN6L0E4</accession>
<protein>
    <submittedName>
        <fullName evidence="1">Uncharacterized protein</fullName>
    </submittedName>
</protein>
<reference evidence="1 2" key="1">
    <citation type="journal article" date="2022" name="Int. J. Syst. Evol. Microbiol.">
        <title>Flavobacterium ammonificans sp. nov. and Flavobacterium ammoniigenes sp. nov., ammonifying bacteria isolated from surface river water.</title>
        <authorList>
            <person name="Watanabe K."/>
            <person name="Kitamura T."/>
            <person name="Ogata Y."/>
            <person name="Shindo C."/>
            <person name="Suda W."/>
        </authorList>
    </citation>
    <scope>NUCLEOTIDE SEQUENCE [LARGE SCALE GENOMIC DNA]</scope>
    <source>
        <strain evidence="1 2">GENT5</strain>
    </source>
</reference>
<organism evidence="1 2">
    <name type="scientific">Flavobacterium ammoniigenes</name>
    <dbReference type="NCBI Taxonomy" id="1751095"/>
    <lineage>
        <taxon>Bacteria</taxon>
        <taxon>Pseudomonadati</taxon>
        <taxon>Bacteroidota</taxon>
        <taxon>Flavobacteriia</taxon>
        <taxon>Flavobacteriales</taxon>
        <taxon>Flavobacteriaceae</taxon>
        <taxon>Flavobacterium</taxon>
    </lineage>
</organism>
<name>A0ABN6L0E4_9FLAO</name>
<evidence type="ECO:0000313" key="1">
    <source>
        <dbReference type="EMBL" id="BDB55128.1"/>
    </source>
</evidence>
<evidence type="ECO:0000313" key="2">
    <source>
        <dbReference type="Proteomes" id="UP001319867"/>
    </source>
</evidence>
<gene>
    <name evidence="1" type="ORF">GENT5_14330</name>
</gene>
<dbReference type="EMBL" id="AP025184">
    <property type="protein sequence ID" value="BDB55128.1"/>
    <property type="molecule type" value="Genomic_DNA"/>
</dbReference>
<sequence length="314" mass="37392">MTPIPMNQFIEKITSICYFDISYDEINKTYLFNFEFTEDVDLSEFENAINKLKYELIDVLRSIKYPQIYIDDLRTVINEIKIWFETNGLDKFENFDNLNNIMTISKDKVARESNPPYTIDTIFQFPEDLRGISDPFLFYLLLHKSKTNNYENKNDLEKVKLYYVLTNYLESINSFSTFLEELTSLIDKYGINFNNWELIQPIIEVSQKCNFNNSKIRLAQLFKIFKSHKVFTFGNDPFKSTVNMKRFIESNFNYSTGDSIFHSTKNINQEFSILSNFQKDEQIKFCEEVIEIMRNEIAELKSSPNLRFEVKRKE</sequence>
<dbReference type="RefSeq" id="WP_229316517.1">
    <property type="nucleotide sequence ID" value="NZ_AP025184.1"/>
</dbReference>